<dbReference type="AlphaFoldDB" id="A0A265E580"/>
<gene>
    <name evidence="1" type="ORF">CFN03_09815</name>
</gene>
<evidence type="ECO:0000313" key="2">
    <source>
        <dbReference type="Proteomes" id="UP000216682"/>
    </source>
</evidence>
<evidence type="ECO:0000313" key="1">
    <source>
        <dbReference type="EMBL" id="OZT76749.1"/>
    </source>
</evidence>
<protein>
    <submittedName>
        <fullName evidence="1">Uncharacterized protein</fullName>
    </submittedName>
</protein>
<dbReference type="RefSeq" id="WP_094906871.1">
    <property type="nucleotide sequence ID" value="NZ_NPEZ01000004.1"/>
</dbReference>
<name>A0A265E580_9STAP</name>
<comment type="caution">
    <text evidence="1">The sequence shown here is derived from an EMBL/GenBank/DDBJ whole genome shotgun (WGS) entry which is preliminary data.</text>
</comment>
<dbReference type="EMBL" id="NPEZ01000004">
    <property type="protein sequence ID" value="OZT76749.1"/>
    <property type="molecule type" value="Genomic_DNA"/>
</dbReference>
<proteinExistence type="predicted"/>
<reference evidence="1 2" key="1">
    <citation type="submission" date="2017-07" db="EMBL/GenBank/DDBJ databases">
        <title>Shotgun whole genome sequences of three halophilic bacterial isolates.</title>
        <authorList>
            <person name="Pozzo T."/>
            <person name="Higdon S.M."/>
            <person name="Quillaguaman J."/>
        </authorList>
    </citation>
    <scope>NUCLEOTIDE SEQUENCE [LARGE SCALE GENOMIC DNA]</scope>
    <source>
        <strain evidence="1 2">BU-1</strain>
    </source>
</reference>
<accession>A0A265E580</accession>
<organism evidence="1 2">
    <name type="scientific">Salinicoccus roseus</name>
    <dbReference type="NCBI Taxonomy" id="45670"/>
    <lineage>
        <taxon>Bacteria</taxon>
        <taxon>Bacillati</taxon>
        <taxon>Bacillota</taxon>
        <taxon>Bacilli</taxon>
        <taxon>Bacillales</taxon>
        <taxon>Staphylococcaceae</taxon>
        <taxon>Salinicoccus</taxon>
    </lineage>
</organism>
<sequence>MKKKKFTELDVEKLNIVDSNGKIKMTLFNQENIPPVILDGQDIMPGHRQDDPISGLMFYNGREEECGGLIFGSEEDEDGNPSMTASLTFDEYRQDQVVQMSYIEEKGQTQYGFSVFDRPNRPLSHIVKAHREIESSDMSDEEKETAYKALYKGNAPRAFMGKSQNGDVSMKLMDSKGKDRIRMVIDENDEPRMEFLNAHGEVTYKLP</sequence>
<dbReference type="Proteomes" id="UP000216682">
    <property type="component" value="Unassembled WGS sequence"/>
</dbReference>